<dbReference type="Pfam" id="PF01593">
    <property type="entry name" value="Amino_oxidase"/>
    <property type="match status" value="1"/>
</dbReference>
<dbReference type="Gene3D" id="3.90.660.10">
    <property type="match status" value="1"/>
</dbReference>
<evidence type="ECO:0000313" key="4">
    <source>
        <dbReference type="Proteomes" id="UP000694910"/>
    </source>
</evidence>
<dbReference type="SUPFAM" id="SSF51905">
    <property type="entry name" value="FAD/NAD(P)-binding domain"/>
    <property type="match status" value="1"/>
</dbReference>
<sequence>MTLGTFSGPQVTILKARAPRVLTFRNEDEGWCFELGPMLIPKAHRLVHTYVKKLGLQLNKFLQYDDNTWYLFNGQRYRTREVKANPELLGYSVNPTDKKS</sequence>
<dbReference type="RefSeq" id="XP_014652852.1">
    <property type="nucleotide sequence ID" value="XM_014797366.1"/>
</dbReference>
<dbReference type="GeneID" id="106804016"/>
<dbReference type="InterPro" id="IPR036188">
    <property type="entry name" value="FAD/NAD-bd_sf"/>
</dbReference>
<evidence type="ECO:0000256" key="1">
    <source>
        <dbReference type="ARBA" id="ARBA00022630"/>
    </source>
</evidence>
<keyword evidence="2" id="KW-0274">FAD</keyword>
<feature type="domain" description="Amine oxidase" evidence="3">
    <location>
        <begin position="8"/>
        <end position="81"/>
    </location>
</feature>
<keyword evidence="4" id="KW-1185">Reference proteome</keyword>
<dbReference type="InterPro" id="IPR002937">
    <property type="entry name" value="Amino_oxidase"/>
</dbReference>
<keyword evidence="1" id="KW-0285">Flavoprotein</keyword>
<accession>A0ABM1DM21</accession>
<reference evidence="5" key="1">
    <citation type="submission" date="2025-08" db="UniProtKB">
        <authorList>
            <consortium name="RefSeq"/>
        </authorList>
    </citation>
    <scope>IDENTIFICATION</scope>
</reference>
<proteinExistence type="predicted"/>
<name>A0ABM1DM21_CERSS</name>
<gene>
    <name evidence="5" type="primary">LOC106804016</name>
</gene>
<dbReference type="Proteomes" id="UP000694910">
    <property type="component" value="Unplaced"/>
</dbReference>
<evidence type="ECO:0000259" key="3">
    <source>
        <dbReference type="Pfam" id="PF01593"/>
    </source>
</evidence>
<evidence type="ECO:0000313" key="5">
    <source>
        <dbReference type="RefSeq" id="XP_014652852.1"/>
    </source>
</evidence>
<organism evidence="4 5">
    <name type="scientific">Ceratotherium simum simum</name>
    <name type="common">Southern white rhinoceros</name>
    <dbReference type="NCBI Taxonomy" id="73337"/>
    <lineage>
        <taxon>Eukaryota</taxon>
        <taxon>Metazoa</taxon>
        <taxon>Chordata</taxon>
        <taxon>Craniata</taxon>
        <taxon>Vertebrata</taxon>
        <taxon>Euteleostomi</taxon>
        <taxon>Mammalia</taxon>
        <taxon>Eutheria</taxon>
        <taxon>Laurasiatheria</taxon>
        <taxon>Perissodactyla</taxon>
        <taxon>Rhinocerotidae</taxon>
        <taxon>Ceratotherium</taxon>
    </lineage>
</organism>
<evidence type="ECO:0000256" key="2">
    <source>
        <dbReference type="ARBA" id="ARBA00022827"/>
    </source>
</evidence>
<protein>
    <submittedName>
        <fullName evidence="5">L-amino-acid oxidase-like</fullName>
    </submittedName>
</protein>